<name>S9UWP8_9TRYP</name>
<dbReference type="CDD" id="cd01876">
    <property type="entry name" value="YihA_EngB"/>
    <property type="match status" value="1"/>
</dbReference>
<dbReference type="InterPro" id="IPR030393">
    <property type="entry name" value="G_ENGB_dom"/>
</dbReference>
<reference evidence="8 9" key="1">
    <citation type="journal article" date="2013" name="PLoS ONE">
        <title>Predicting the Proteins of Angomonas deanei, Strigomonas culicis and Their Respective Endosymbionts Reveals New Aspects of the Trypanosomatidae Family.</title>
        <authorList>
            <person name="Motta M.C."/>
            <person name="Martins A.C."/>
            <person name="de Souza S.S."/>
            <person name="Catta-Preta C.M."/>
            <person name="Silva R."/>
            <person name="Klein C.C."/>
            <person name="de Almeida L.G."/>
            <person name="de Lima Cunha O."/>
            <person name="Ciapina L.P."/>
            <person name="Brocchi M."/>
            <person name="Colabardini A.C."/>
            <person name="de Araujo Lima B."/>
            <person name="Machado C.R."/>
            <person name="de Almeida Soares C.M."/>
            <person name="Probst C.M."/>
            <person name="de Menezes C.B."/>
            <person name="Thompson C.E."/>
            <person name="Bartholomeu D.C."/>
            <person name="Gradia D.F."/>
            <person name="Pavoni D.P."/>
            <person name="Grisard E.C."/>
            <person name="Fantinatti-Garboggini F."/>
            <person name="Marchini F.K."/>
            <person name="Rodrigues-Luiz G.F."/>
            <person name="Wagner G."/>
            <person name="Goldman G.H."/>
            <person name="Fietto J.L."/>
            <person name="Elias M.C."/>
            <person name="Goldman M.H."/>
            <person name="Sagot M.F."/>
            <person name="Pereira M."/>
            <person name="Stoco P.H."/>
            <person name="de Mendonca-Neto R.P."/>
            <person name="Teixeira S.M."/>
            <person name="Maciel T.E."/>
            <person name="de Oliveira Mendes T.A."/>
            <person name="Urmenyi T.P."/>
            <person name="de Souza W."/>
            <person name="Schenkman S."/>
            <person name="de Vasconcelos A.T."/>
        </authorList>
    </citation>
    <scope>NUCLEOTIDE SEQUENCE [LARGE SCALE GENOMIC DNA]</scope>
</reference>
<evidence type="ECO:0000259" key="6">
    <source>
        <dbReference type="Pfam" id="PF01926"/>
    </source>
</evidence>
<dbReference type="EMBL" id="ATMH01002325">
    <property type="protein sequence ID" value="EPY33303.1"/>
    <property type="molecule type" value="Genomic_DNA"/>
</dbReference>
<gene>
    <name evidence="8" type="ORF">STCU_02325</name>
    <name evidence="7" type="ORF">STCU_07984</name>
</gene>
<feature type="compositionally biased region" description="Polar residues" evidence="5">
    <location>
        <begin position="641"/>
        <end position="650"/>
    </location>
</feature>
<keyword evidence="2" id="KW-0547">Nucleotide-binding</keyword>
<evidence type="ECO:0000256" key="1">
    <source>
        <dbReference type="ARBA" id="ARBA00022723"/>
    </source>
</evidence>
<evidence type="ECO:0000256" key="5">
    <source>
        <dbReference type="SAM" id="MobiDB-lite"/>
    </source>
</evidence>
<evidence type="ECO:0000313" key="7">
    <source>
        <dbReference type="EMBL" id="EPY22975.1"/>
    </source>
</evidence>
<dbReference type="Proteomes" id="UP000015354">
    <property type="component" value="Unassembled WGS sequence"/>
</dbReference>
<keyword evidence="1" id="KW-0479">Metal-binding</keyword>
<evidence type="ECO:0000256" key="4">
    <source>
        <dbReference type="ARBA" id="ARBA00023134"/>
    </source>
</evidence>
<dbReference type="PANTHER" id="PTHR11649:SF72">
    <property type="entry name" value="G DOMAIN-CONTAINING PROTEIN"/>
    <property type="match status" value="1"/>
</dbReference>
<proteinExistence type="predicted"/>
<dbReference type="Pfam" id="PF01926">
    <property type="entry name" value="MMR_HSR1"/>
    <property type="match status" value="1"/>
</dbReference>
<accession>S9UWP8</accession>
<sequence>MFRFSFFCRCRAPSLTADTATHQLTTKGVRRPREAIVKQRQERLRRQRQDRGRLIFSKEEAIAEALENTTNARDVLIAQLADQIFSKGHKHVATATNISFVPEGNPAMPLVALAGRGVVGKTSLLRSLFRSPTEVSRSNRVLRRDAMNYFNVGDVFNIVDLPGFGGTSLPWSTLLQHAVLVRNFARVQPSLKMIYYCMDVHYKHGVYVQDIDMLRFLSQEVPNFTIVITKAEQINEQSRSQNFFRMEDIRKELMFNDIQHPVLITSAYRMGGIDTLRFDMVMNALHALPTEHLTYTEAKRLSQRLFSQAELGTVRPLLIPPTQLDDEVAAWNREVREAYREFEEAEEPASSEALATGPGESQGNGAASTSAADEETKKGETSSVVGAKEEEFAVDAASVAEEAEALNRALTVVDPEMETALKTFGNNVELQEAYRQVVKTTRNKGLMQYVKETSPWRNPLLWPSNVVPTKHPKANIMRCPEDPNNPYLTQAHFVAPRADFYFRRPNVGFRRAANKGRYEADKVLSMLMKPYTIPYFPDIVDTNMNPLPWTFLGSREAFYEKSGGRLLGVRLTQQATEGAINPLVDNPAPQIPELTQELRLLETERYGSPIAMLRPPGMEDEEEEATLVVPGSDGTAASPLLPTSSVVSNPDEQDTVPRH</sequence>
<keyword evidence="9" id="KW-1185">Reference proteome</keyword>
<dbReference type="EMBL" id="ATMH01007984">
    <property type="protein sequence ID" value="EPY22975.1"/>
    <property type="molecule type" value="Genomic_DNA"/>
</dbReference>
<evidence type="ECO:0000256" key="3">
    <source>
        <dbReference type="ARBA" id="ARBA00022842"/>
    </source>
</evidence>
<dbReference type="InterPro" id="IPR027417">
    <property type="entry name" value="P-loop_NTPase"/>
</dbReference>
<keyword evidence="3" id="KW-0460">Magnesium</keyword>
<comment type="caution">
    <text evidence="8">The sequence shown here is derived from an EMBL/GenBank/DDBJ whole genome shotgun (WGS) entry which is preliminary data.</text>
</comment>
<feature type="region of interest" description="Disordered" evidence="5">
    <location>
        <begin position="340"/>
        <end position="386"/>
    </location>
</feature>
<feature type="region of interest" description="Disordered" evidence="5">
    <location>
        <begin position="613"/>
        <end position="659"/>
    </location>
</feature>
<dbReference type="GO" id="GO:0005525">
    <property type="term" value="F:GTP binding"/>
    <property type="evidence" value="ECO:0007669"/>
    <property type="project" value="UniProtKB-KW"/>
</dbReference>
<keyword evidence="4" id="KW-0342">GTP-binding</keyword>
<dbReference type="GO" id="GO:0046872">
    <property type="term" value="F:metal ion binding"/>
    <property type="evidence" value="ECO:0007669"/>
    <property type="project" value="UniProtKB-KW"/>
</dbReference>
<feature type="compositionally biased region" description="Polar residues" evidence="5">
    <location>
        <begin position="359"/>
        <end position="371"/>
    </location>
</feature>
<protein>
    <recommendedName>
        <fullName evidence="6">G domain-containing protein</fullName>
    </recommendedName>
</protein>
<reference evidence="8" key="2">
    <citation type="submission" date="2013-03" db="EMBL/GenBank/DDBJ databases">
        <authorList>
            <person name="Motta M.C.M."/>
            <person name="Martins A.C.A."/>
            <person name="Preta C.M.C.C."/>
            <person name="Silva R."/>
            <person name="de Souza S.S."/>
            <person name="Klein C.C."/>
            <person name="de Almeida L.G.P."/>
            <person name="Cunha O.L."/>
            <person name="Colabardini A.C."/>
            <person name="Lima B.A."/>
            <person name="Machado C.R."/>
            <person name="Soares C.M.A."/>
            <person name="de Menezes C.B.A."/>
            <person name="Bartolomeu D.C."/>
            <person name="Grisard E.C."/>
            <person name="Fantinatti-Garboggini F."/>
            <person name="Rodrigues-Luiz G.F."/>
            <person name="Wagner G."/>
            <person name="Goldman G.H."/>
            <person name="Fietto J.L.R."/>
            <person name="Ciapina L.P."/>
            <person name="Brocchi M."/>
            <person name="Elias M.C."/>
            <person name="Goldman M.H.S."/>
            <person name="Sagot M.-F."/>
            <person name="Pereira M."/>
            <person name="Stoco P.H."/>
            <person name="Teixeira S.M.R."/>
            <person name="de Mendonca-Neto R.P."/>
            <person name="Maciel T.E.F."/>
            <person name="Mendes T.A.O."/>
            <person name="Urmenyi T.P."/>
            <person name="Teixeira M.M.G."/>
            <person name="de Camargo E.F.P."/>
            <person name="de Sousa W."/>
            <person name="Schenkman S."/>
            <person name="de Vasconcelos A.T.R."/>
        </authorList>
    </citation>
    <scope>NUCLEOTIDE SEQUENCE</scope>
</reference>
<evidence type="ECO:0000313" key="9">
    <source>
        <dbReference type="Proteomes" id="UP000015354"/>
    </source>
</evidence>
<evidence type="ECO:0000313" key="8">
    <source>
        <dbReference type="EMBL" id="EPY33303.1"/>
    </source>
</evidence>
<feature type="domain" description="G" evidence="6">
    <location>
        <begin position="111"/>
        <end position="230"/>
    </location>
</feature>
<dbReference type="SUPFAM" id="SSF52540">
    <property type="entry name" value="P-loop containing nucleoside triphosphate hydrolases"/>
    <property type="match status" value="1"/>
</dbReference>
<organism evidence="8 9">
    <name type="scientific">Strigomonas culicis</name>
    <dbReference type="NCBI Taxonomy" id="28005"/>
    <lineage>
        <taxon>Eukaryota</taxon>
        <taxon>Discoba</taxon>
        <taxon>Euglenozoa</taxon>
        <taxon>Kinetoplastea</taxon>
        <taxon>Metakinetoplastina</taxon>
        <taxon>Trypanosomatida</taxon>
        <taxon>Trypanosomatidae</taxon>
        <taxon>Strigomonadinae</taxon>
        <taxon>Strigomonas</taxon>
    </lineage>
</organism>
<dbReference type="Gene3D" id="3.40.50.300">
    <property type="entry name" value="P-loop containing nucleotide triphosphate hydrolases"/>
    <property type="match status" value="1"/>
</dbReference>
<dbReference type="InterPro" id="IPR006073">
    <property type="entry name" value="GTP-bd"/>
</dbReference>
<dbReference type="OrthoDB" id="391988at2759"/>
<dbReference type="PANTHER" id="PTHR11649">
    <property type="entry name" value="MSS1/TRME-RELATED GTP-BINDING PROTEIN"/>
    <property type="match status" value="1"/>
</dbReference>
<evidence type="ECO:0000256" key="2">
    <source>
        <dbReference type="ARBA" id="ARBA00022741"/>
    </source>
</evidence>
<dbReference type="AlphaFoldDB" id="S9UWP8"/>